<proteinExistence type="predicted"/>
<feature type="transmembrane region" description="Helical" evidence="1">
    <location>
        <begin position="45"/>
        <end position="66"/>
    </location>
</feature>
<gene>
    <name evidence="2" type="ORF">ABIQ69_16610</name>
</gene>
<evidence type="ECO:0000256" key="1">
    <source>
        <dbReference type="SAM" id="Phobius"/>
    </source>
</evidence>
<evidence type="ECO:0000313" key="2">
    <source>
        <dbReference type="EMBL" id="XBX82211.1"/>
    </source>
</evidence>
<name>A0AAU7W6W8_9MICO</name>
<reference evidence="2" key="1">
    <citation type="submission" date="2024-05" db="EMBL/GenBank/DDBJ databases">
        <authorList>
            <person name="Yu L."/>
        </authorList>
    </citation>
    <scope>NUCLEOTIDE SEQUENCE</scope>
    <source>
        <strain evidence="2">G08B096</strain>
    </source>
</reference>
<dbReference type="EMBL" id="CP158374">
    <property type="protein sequence ID" value="XBX82211.1"/>
    <property type="molecule type" value="Genomic_DNA"/>
</dbReference>
<feature type="transmembrane region" description="Helical" evidence="1">
    <location>
        <begin position="12"/>
        <end position="33"/>
    </location>
</feature>
<organism evidence="2">
    <name type="scientific">Agromyces sp. G08B096</name>
    <dbReference type="NCBI Taxonomy" id="3156399"/>
    <lineage>
        <taxon>Bacteria</taxon>
        <taxon>Bacillati</taxon>
        <taxon>Actinomycetota</taxon>
        <taxon>Actinomycetes</taxon>
        <taxon>Micrococcales</taxon>
        <taxon>Microbacteriaceae</taxon>
        <taxon>Agromyces</taxon>
    </lineage>
</organism>
<keyword evidence="1" id="KW-0812">Transmembrane</keyword>
<protein>
    <submittedName>
        <fullName evidence="2">Uncharacterized protein</fullName>
    </submittedName>
</protein>
<keyword evidence="1" id="KW-0472">Membrane</keyword>
<dbReference type="RefSeq" id="WP_350348232.1">
    <property type="nucleotide sequence ID" value="NZ_CP158374.1"/>
</dbReference>
<sequence length="131" mass="14018">MTEVVTIEPWNPWPLVFPVAVLAFGVFASIVGARRRSKPLREAGYTGVLLGGLALVAMQFALAGMWDSGARVDALREAGYDQATFGGHLALVGDGLPPIAFQADRDGERVRGTLHHLGGDRWEIHEVGGPD</sequence>
<accession>A0AAU7W6W8</accession>
<dbReference type="AlphaFoldDB" id="A0AAU7W6W8"/>
<keyword evidence="1" id="KW-1133">Transmembrane helix</keyword>